<gene>
    <name evidence="1" type="ORF">NTHI1209_00527</name>
</gene>
<reference evidence="1 2" key="1">
    <citation type="submission" date="2014-05" db="EMBL/GenBank/DDBJ databases">
        <title>Methylome analysis of the phasevarions of Haemophilus influenzae.</title>
        <authorList>
            <person name="Atack J.M."/>
            <person name="Fox K.L."/>
            <person name="Power P.M."/>
            <person name="Clark T."/>
            <person name="Jurcisek J."/>
            <person name="Korlach J."/>
            <person name="Bakaletz L.O."/>
            <person name="Jennings M.P."/>
        </authorList>
    </citation>
    <scope>NUCLEOTIDE SEQUENCE [LARGE SCALE GENOMIC DNA]</scope>
    <source>
        <strain evidence="1 2">1209</strain>
    </source>
</reference>
<evidence type="ECO:0000313" key="1">
    <source>
        <dbReference type="EMBL" id="KIS34924.1"/>
    </source>
</evidence>
<proteinExistence type="predicted"/>
<comment type="caution">
    <text evidence="1">The sequence shown here is derived from an EMBL/GenBank/DDBJ whole genome shotgun (WGS) entry which is preliminary data.</text>
</comment>
<accession>A0A158SVN0</accession>
<organism evidence="1 2">
    <name type="scientific">Haemophilus influenzae</name>
    <dbReference type="NCBI Taxonomy" id="727"/>
    <lineage>
        <taxon>Bacteria</taxon>
        <taxon>Pseudomonadati</taxon>
        <taxon>Pseudomonadota</taxon>
        <taxon>Gammaproteobacteria</taxon>
        <taxon>Pasteurellales</taxon>
        <taxon>Pasteurellaceae</taxon>
        <taxon>Haemophilus</taxon>
    </lineage>
</organism>
<sequence>MIFKELFYWLLKIIVRYEIKKGIDLYLISQLSNANYNFLFSAVSGSKSNFAINN</sequence>
<name>A0A158SVN0_HAEIF</name>
<dbReference type="AlphaFoldDB" id="A0A158SVN0"/>
<evidence type="ECO:0000313" key="2">
    <source>
        <dbReference type="Proteomes" id="UP000050700"/>
    </source>
</evidence>
<dbReference type="EMBL" id="JMQP01000002">
    <property type="protein sequence ID" value="KIS34924.1"/>
    <property type="molecule type" value="Genomic_DNA"/>
</dbReference>
<dbReference type="Proteomes" id="UP000050700">
    <property type="component" value="Unassembled WGS sequence"/>
</dbReference>
<protein>
    <submittedName>
        <fullName evidence="1">Uncharacterized protein</fullName>
    </submittedName>
</protein>